<gene>
    <name evidence="3" type="ORF">OCA8868_00430</name>
</gene>
<evidence type="ECO:0000313" key="3">
    <source>
        <dbReference type="EMBL" id="SMX31574.1"/>
    </source>
</evidence>
<feature type="region of interest" description="Disordered" evidence="1">
    <location>
        <begin position="49"/>
        <end position="70"/>
    </location>
</feature>
<keyword evidence="2" id="KW-0472">Membrane</keyword>
<evidence type="ECO:0000256" key="1">
    <source>
        <dbReference type="SAM" id="MobiDB-lite"/>
    </source>
</evidence>
<dbReference type="AlphaFoldDB" id="A0A238JMY7"/>
<dbReference type="EMBL" id="FXYD01000001">
    <property type="protein sequence ID" value="SMX31574.1"/>
    <property type="molecule type" value="Genomic_DNA"/>
</dbReference>
<evidence type="ECO:0000313" key="4">
    <source>
        <dbReference type="Proteomes" id="UP000203464"/>
    </source>
</evidence>
<dbReference type="RefSeq" id="WP_093994895.1">
    <property type="nucleotide sequence ID" value="NZ_FXYD01000001.1"/>
</dbReference>
<protein>
    <submittedName>
        <fullName evidence="3">Uncharacterized protein</fullName>
    </submittedName>
</protein>
<accession>A0A238JMY7</accession>
<organism evidence="3 4">
    <name type="scientific">Octadecabacter ascidiaceicola</name>
    <dbReference type="NCBI Taxonomy" id="1655543"/>
    <lineage>
        <taxon>Bacteria</taxon>
        <taxon>Pseudomonadati</taxon>
        <taxon>Pseudomonadota</taxon>
        <taxon>Alphaproteobacteria</taxon>
        <taxon>Rhodobacterales</taxon>
        <taxon>Roseobacteraceae</taxon>
        <taxon>Octadecabacter</taxon>
    </lineage>
</organism>
<proteinExistence type="predicted"/>
<dbReference type="OrthoDB" id="9920343at2"/>
<name>A0A238JMY7_9RHOB</name>
<keyword evidence="2" id="KW-1133">Transmembrane helix</keyword>
<sequence length="108" mass="12247">MDPEERCDPELFSCITTDEIQFALPFIFVALGAFLVWRLIRSEVRKINGHQKRRGTAHGHGDTVKSVFIPSDSSRGFGKIITVRHTKDPQKHAQAMMPAKARNKDETK</sequence>
<dbReference type="Proteomes" id="UP000203464">
    <property type="component" value="Unassembled WGS sequence"/>
</dbReference>
<keyword evidence="2" id="KW-0812">Transmembrane</keyword>
<keyword evidence="4" id="KW-1185">Reference proteome</keyword>
<reference evidence="4" key="1">
    <citation type="submission" date="2017-05" db="EMBL/GenBank/DDBJ databases">
        <authorList>
            <person name="Rodrigo-Torres L."/>
            <person name="Arahal R. D."/>
            <person name="Lucena T."/>
        </authorList>
    </citation>
    <scope>NUCLEOTIDE SEQUENCE [LARGE SCALE GENOMIC DNA]</scope>
    <source>
        <strain evidence="4">CECT 8868</strain>
    </source>
</reference>
<feature type="transmembrane region" description="Helical" evidence="2">
    <location>
        <begin position="20"/>
        <end position="40"/>
    </location>
</feature>
<evidence type="ECO:0000256" key="2">
    <source>
        <dbReference type="SAM" id="Phobius"/>
    </source>
</evidence>
<feature type="region of interest" description="Disordered" evidence="1">
    <location>
        <begin position="85"/>
        <end position="108"/>
    </location>
</feature>